<keyword evidence="2" id="KW-0413">Isomerase</keyword>
<dbReference type="NCBIfam" id="TIGR00654">
    <property type="entry name" value="PhzF_family"/>
    <property type="match status" value="1"/>
</dbReference>
<dbReference type="SUPFAM" id="SSF54506">
    <property type="entry name" value="Diaminopimelate epimerase-like"/>
    <property type="match status" value="1"/>
</dbReference>
<evidence type="ECO:0000313" key="3">
    <source>
        <dbReference type="EMBL" id="MDP5273930.1"/>
    </source>
</evidence>
<dbReference type="RefSeq" id="WP_305991225.1">
    <property type="nucleotide sequence ID" value="NZ_JAVAMP010000002.1"/>
</dbReference>
<keyword evidence="4" id="KW-1185">Reference proteome</keyword>
<name>A0ABT9IYQ3_9BACL</name>
<proteinExistence type="inferred from homology"/>
<reference evidence="3 4" key="1">
    <citation type="submission" date="2023-08" db="EMBL/GenBank/DDBJ databases">
        <authorList>
            <person name="Park J.-S."/>
        </authorList>
    </citation>
    <scope>NUCLEOTIDE SEQUENCE [LARGE SCALE GENOMIC DNA]</scope>
    <source>
        <strain evidence="3 4">2205SS18-9</strain>
    </source>
</reference>
<evidence type="ECO:0000313" key="4">
    <source>
        <dbReference type="Proteomes" id="UP001231941"/>
    </source>
</evidence>
<dbReference type="PANTHER" id="PTHR13774">
    <property type="entry name" value="PHENAZINE BIOSYNTHESIS PROTEIN"/>
    <property type="match status" value="1"/>
</dbReference>
<dbReference type="InterPro" id="IPR003719">
    <property type="entry name" value="Phenazine_PhzF-like"/>
</dbReference>
<accession>A0ABT9IYQ3</accession>
<evidence type="ECO:0000256" key="2">
    <source>
        <dbReference type="ARBA" id="ARBA00023235"/>
    </source>
</evidence>
<dbReference type="PANTHER" id="PTHR13774:SF39">
    <property type="entry name" value="BIOSYNTHESIS PROTEIN, PUTATIVE-RELATED"/>
    <property type="match status" value="1"/>
</dbReference>
<sequence length="291" mass="32088">MKTEVYTLNAFTNKHSGGNEAGVVLQTKQLKDHHMVKIANDLGFSETAFVFPSETSDFLIRYFTPTSEVDICGHATIATFSLLKQLNFIKDGALNIDTKAGKLKVESYPDGKVFLEQNLPAFLGVLPQEEISSSLGIKKENLISDFPIQIVSTGLKDILVPVNNLKILQEMNPNMEIIAAICKEYGVTGYHVFTLETMEDSSAAHCRNFAPLYDIPEESATGTSNAALACYLYKYDSSINVKENHVFSFEQGYIMQKPSEVIVRITVNQGQIATVKVGGLASSFNKEIVKL</sequence>
<protein>
    <submittedName>
        <fullName evidence="3">PhzF family phenazine biosynthesis protein</fullName>
    </submittedName>
</protein>
<dbReference type="Gene3D" id="3.10.310.10">
    <property type="entry name" value="Diaminopimelate Epimerase, Chain A, domain 1"/>
    <property type="match status" value="2"/>
</dbReference>
<dbReference type="Proteomes" id="UP001231941">
    <property type="component" value="Unassembled WGS sequence"/>
</dbReference>
<dbReference type="Pfam" id="PF02567">
    <property type="entry name" value="PhzC-PhzF"/>
    <property type="match status" value="1"/>
</dbReference>
<comment type="similarity">
    <text evidence="1">Belongs to the PhzF family.</text>
</comment>
<organism evidence="3 4">
    <name type="scientific">Chengkuizengella axinellae</name>
    <dbReference type="NCBI Taxonomy" id="3064388"/>
    <lineage>
        <taxon>Bacteria</taxon>
        <taxon>Bacillati</taxon>
        <taxon>Bacillota</taxon>
        <taxon>Bacilli</taxon>
        <taxon>Bacillales</taxon>
        <taxon>Paenibacillaceae</taxon>
        <taxon>Chengkuizengella</taxon>
    </lineage>
</organism>
<dbReference type="EMBL" id="JAVAMP010000002">
    <property type="protein sequence ID" value="MDP5273930.1"/>
    <property type="molecule type" value="Genomic_DNA"/>
</dbReference>
<comment type="caution">
    <text evidence="3">The sequence shown here is derived from an EMBL/GenBank/DDBJ whole genome shotgun (WGS) entry which is preliminary data.</text>
</comment>
<gene>
    <name evidence="3" type="ORF">Q5Y73_07425</name>
</gene>
<evidence type="ECO:0000256" key="1">
    <source>
        <dbReference type="ARBA" id="ARBA00008270"/>
    </source>
</evidence>
<dbReference type="PIRSF" id="PIRSF016184">
    <property type="entry name" value="PhzC_PhzF"/>
    <property type="match status" value="1"/>
</dbReference>